<dbReference type="EMBL" id="QXIY01000033">
    <property type="protein sequence ID" value="RIE16238.1"/>
    <property type="molecule type" value="Genomic_DNA"/>
</dbReference>
<evidence type="ECO:0000313" key="2">
    <source>
        <dbReference type="EMBL" id="RIE16238.1"/>
    </source>
</evidence>
<name>A0A398DVU1_9BACT</name>
<feature type="transmembrane region" description="Helical" evidence="1">
    <location>
        <begin position="124"/>
        <end position="143"/>
    </location>
</feature>
<feature type="transmembrane region" description="Helical" evidence="1">
    <location>
        <begin position="54"/>
        <end position="77"/>
    </location>
</feature>
<sequence>METVLTSLGLALLFLFLGIPLMLGKVKRNSLYGARFPATMADDRVWDVVNRKTGFVFVAGGAVAGIVDLLAVAGVVTRDVGQYVVGALMVYILITSVWLWRYSERVARERGVTARDMDVGRTEPLLVAIGCFAVSVIGVLSAFSTPNPWLGFRVPATLADPAVWHQVNLRVGLTLAGLSGVFGFMFLGLRNMTEGERKRLFSGLFIGWLAAIILVAVAGTLFAYSLTY</sequence>
<feature type="transmembrane region" description="Helical" evidence="1">
    <location>
        <begin position="171"/>
        <end position="189"/>
    </location>
</feature>
<evidence type="ECO:0000313" key="3">
    <source>
        <dbReference type="Proteomes" id="UP000266113"/>
    </source>
</evidence>
<dbReference type="InterPro" id="IPR025962">
    <property type="entry name" value="SdpI/YhfL"/>
</dbReference>
<reference evidence="2 3" key="1">
    <citation type="submission" date="2018-09" db="EMBL/GenBank/DDBJ databases">
        <title>Discovery and Ecogenomic Context for Candidatus Cryosericales, a Global Caldiserica Order Active in Thawing Permafrost.</title>
        <authorList>
            <person name="Martinez M.A."/>
            <person name="Woodcroft B.J."/>
            <person name="Ignacio Espinoza J.C."/>
            <person name="Zayed A."/>
            <person name="Singleton C.M."/>
            <person name="Boyd J."/>
            <person name="Li Y.-F."/>
            <person name="Purvine S."/>
            <person name="Maughan H."/>
            <person name="Hodgkins S.B."/>
            <person name="Anderson D."/>
            <person name="Sederholm M."/>
            <person name="Temperton B."/>
            <person name="Saleska S.R."/>
            <person name="Tyson G.W."/>
            <person name="Rich V.I."/>
        </authorList>
    </citation>
    <scope>NUCLEOTIDE SEQUENCE [LARGE SCALE GENOMIC DNA]</scope>
    <source>
        <strain evidence="2 3">SMC1</strain>
    </source>
</reference>
<comment type="caution">
    <text evidence="2">The sequence shown here is derived from an EMBL/GenBank/DDBJ whole genome shotgun (WGS) entry which is preliminary data.</text>
</comment>
<keyword evidence="1" id="KW-0472">Membrane</keyword>
<dbReference type="OrthoDB" id="9808690at2"/>
<proteinExistence type="predicted"/>
<gene>
    <name evidence="2" type="ORF">SMC1_07455</name>
</gene>
<dbReference type="Proteomes" id="UP000266113">
    <property type="component" value="Unassembled WGS sequence"/>
</dbReference>
<feature type="transmembrane region" description="Helical" evidence="1">
    <location>
        <begin position="201"/>
        <end position="224"/>
    </location>
</feature>
<dbReference type="AlphaFoldDB" id="A0A398DVU1"/>
<keyword evidence="3" id="KW-1185">Reference proteome</keyword>
<dbReference type="Pfam" id="PF13630">
    <property type="entry name" value="SdpI"/>
    <property type="match status" value="1"/>
</dbReference>
<dbReference type="RefSeq" id="WP_119086153.1">
    <property type="nucleotide sequence ID" value="NZ_QXIY01000033.1"/>
</dbReference>
<protein>
    <submittedName>
        <fullName evidence="2">SdpI family protein</fullName>
    </submittedName>
</protein>
<keyword evidence="1" id="KW-0812">Transmembrane</keyword>
<organism evidence="2 3">
    <name type="scientific">Candidatus Cryosericum septentrionale</name>
    <dbReference type="NCBI Taxonomy" id="2290913"/>
    <lineage>
        <taxon>Bacteria</taxon>
        <taxon>Pseudomonadati</taxon>
        <taxon>Caldisericota/Cryosericota group</taxon>
        <taxon>Candidatus Cryosericota</taxon>
        <taxon>Candidatus Cryosericia</taxon>
        <taxon>Candidatus Cryosericales</taxon>
        <taxon>Candidatus Cryosericaceae</taxon>
        <taxon>Candidatus Cryosericum</taxon>
    </lineage>
</organism>
<accession>A0A398DVU1</accession>
<feature type="transmembrane region" description="Helical" evidence="1">
    <location>
        <begin position="83"/>
        <end position="103"/>
    </location>
</feature>
<evidence type="ECO:0000256" key="1">
    <source>
        <dbReference type="SAM" id="Phobius"/>
    </source>
</evidence>
<keyword evidence="1" id="KW-1133">Transmembrane helix</keyword>
<feature type="transmembrane region" description="Helical" evidence="1">
    <location>
        <begin position="6"/>
        <end position="23"/>
    </location>
</feature>